<dbReference type="SUPFAM" id="SSF101874">
    <property type="entry name" value="YceI-like"/>
    <property type="match status" value="1"/>
</dbReference>
<organism evidence="3 4">
    <name type="scientific">Rhodopseudomonas rhenobacensis</name>
    <dbReference type="NCBI Taxonomy" id="87461"/>
    <lineage>
        <taxon>Bacteria</taxon>
        <taxon>Pseudomonadati</taxon>
        <taxon>Pseudomonadota</taxon>
        <taxon>Alphaproteobacteria</taxon>
        <taxon>Hyphomicrobiales</taxon>
        <taxon>Nitrobacteraceae</taxon>
        <taxon>Rhodopseudomonas</taxon>
    </lineage>
</organism>
<sequence>MIGFFAKAARILAVATLGVVVSNAAEASSWKVDPARSQIGFSGTQTGERFQGKFGRYQATIDFDPAAPEGGHAVIAIELGSATTGDKQRDQALPGEDWFDVSRFPTATFEAKRFVAKGGNAYEAQGTLSLRGVSRDLVLPFTLDTKDGVAHAKGHVDLLRNAYGVGQNAWSSDAYVAFAVGVDIDLIATAAP</sequence>
<name>A0A7W7Z1S3_9BRAD</name>
<keyword evidence="1" id="KW-0732">Signal</keyword>
<evidence type="ECO:0000256" key="1">
    <source>
        <dbReference type="SAM" id="SignalP"/>
    </source>
</evidence>
<evidence type="ECO:0000313" key="4">
    <source>
        <dbReference type="Proteomes" id="UP000542353"/>
    </source>
</evidence>
<gene>
    <name evidence="3" type="ORF">HNR60_001195</name>
</gene>
<comment type="caution">
    <text evidence="3">The sequence shown here is derived from an EMBL/GenBank/DDBJ whole genome shotgun (WGS) entry which is preliminary data.</text>
</comment>
<dbReference type="Gene3D" id="2.40.128.110">
    <property type="entry name" value="Lipid/polyisoprenoid-binding, YceI-like"/>
    <property type="match status" value="1"/>
</dbReference>
<evidence type="ECO:0000313" key="3">
    <source>
        <dbReference type="EMBL" id="MBB5046450.1"/>
    </source>
</evidence>
<dbReference type="InterPro" id="IPR007372">
    <property type="entry name" value="Lipid/polyisoprenoid-bd_YceI"/>
</dbReference>
<dbReference type="EMBL" id="JACHIH010000004">
    <property type="protein sequence ID" value="MBB5046450.1"/>
    <property type="molecule type" value="Genomic_DNA"/>
</dbReference>
<feature type="signal peptide" evidence="1">
    <location>
        <begin position="1"/>
        <end position="27"/>
    </location>
</feature>
<feature type="chain" id="PRO_5030892422" evidence="1">
    <location>
        <begin position="28"/>
        <end position="192"/>
    </location>
</feature>
<dbReference type="SMART" id="SM00867">
    <property type="entry name" value="YceI"/>
    <property type="match status" value="1"/>
</dbReference>
<protein>
    <submittedName>
        <fullName evidence="3">Polyisoprenoid-binding protein YceI</fullName>
    </submittedName>
</protein>
<dbReference type="Proteomes" id="UP000542353">
    <property type="component" value="Unassembled WGS sequence"/>
</dbReference>
<dbReference type="PANTHER" id="PTHR34406:SF1">
    <property type="entry name" value="PROTEIN YCEI"/>
    <property type="match status" value="1"/>
</dbReference>
<accession>A0A7W7Z1S3</accession>
<reference evidence="3 4" key="1">
    <citation type="submission" date="2020-08" db="EMBL/GenBank/DDBJ databases">
        <title>Genomic Encyclopedia of Type Strains, Phase IV (KMG-IV): sequencing the most valuable type-strain genomes for metagenomic binning, comparative biology and taxonomic classification.</title>
        <authorList>
            <person name="Goeker M."/>
        </authorList>
    </citation>
    <scope>NUCLEOTIDE SEQUENCE [LARGE SCALE GENOMIC DNA]</scope>
    <source>
        <strain evidence="3 4">DSM 12706</strain>
    </source>
</reference>
<dbReference type="Pfam" id="PF04264">
    <property type="entry name" value="YceI"/>
    <property type="match status" value="1"/>
</dbReference>
<keyword evidence="4" id="KW-1185">Reference proteome</keyword>
<dbReference type="AlphaFoldDB" id="A0A7W7Z1S3"/>
<dbReference type="InterPro" id="IPR036761">
    <property type="entry name" value="TTHA0802/YceI-like_sf"/>
</dbReference>
<evidence type="ECO:0000259" key="2">
    <source>
        <dbReference type="SMART" id="SM00867"/>
    </source>
</evidence>
<dbReference type="PANTHER" id="PTHR34406">
    <property type="entry name" value="PROTEIN YCEI"/>
    <property type="match status" value="1"/>
</dbReference>
<dbReference type="RefSeq" id="WP_184255325.1">
    <property type="nucleotide sequence ID" value="NZ_JACHIH010000004.1"/>
</dbReference>
<feature type="domain" description="Lipid/polyisoprenoid-binding YceI-like" evidence="2">
    <location>
        <begin position="29"/>
        <end position="189"/>
    </location>
</feature>
<proteinExistence type="predicted"/>